<dbReference type="InterPro" id="IPR006343">
    <property type="entry name" value="DnaB/C_C"/>
</dbReference>
<protein>
    <recommendedName>
        <fullName evidence="6">DnaD domain-containing protein</fullName>
    </recommendedName>
</protein>
<evidence type="ECO:0000259" key="3">
    <source>
        <dbReference type="Pfam" id="PF25888"/>
    </source>
</evidence>
<gene>
    <name evidence="4" type="ORF">HF295_00180</name>
</gene>
<dbReference type="InterPro" id="IPR058660">
    <property type="entry name" value="WHD_DnaB"/>
</dbReference>
<sequence length="409" mass="47317">MERIKRNDVFVVSAEGLCSIVDYQVLSLLYQPIIGQSALSLYLTLLSLIDRQNLVSEEYLHSDLESLLNMEVKQIEEERYKLEAIGLLVTFFTSDSFTYEIKMPLSARSFVNDGILGEYLISNITKTRFKKIIKIFKVKQANQRQKYNISKAFNEVFPNIVKVYKEDYESALLSGKSQSFRNMNGHEVDWRFLSDSISEEILNVKSLTEAVKNKIHQLAYVYDLNEIELKEVIIKSLDDNHQLSIENLARNARNFFDKRQGELNENKDNHQGIYQDKSLEKPESLEDYFESISPKTLLAELNDGVVLTSDLKIAERLMDEVGLNTGVINVLLAYVYKQKDNKLPGYAYFQKVGLSWKRNKINSVKTALQYIKHIDSMKNKKSSGYYKPEKTDVNIEWLDEYLNPEGNES</sequence>
<proteinExistence type="inferred from homology"/>
<name>A0A7L6N2A8_9MOLU</name>
<dbReference type="Pfam" id="PF07261">
    <property type="entry name" value="DnaB_2"/>
    <property type="match status" value="1"/>
</dbReference>
<feature type="domain" description="DnaB/C C-terminal" evidence="2">
    <location>
        <begin position="309"/>
        <end position="371"/>
    </location>
</feature>
<dbReference type="Pfam" id="PF25888">
    <property type="entry name" value="WHD_DnaB"/>
    <property type="match status" value="1"/>
</dbReference>
<reference evidence="4 5" key="1">
    <citation type="submission" date="2020-04" db="EMBL/GenBank/DDBJ databases">
        <authorList>
            <person name="Zheng R.K."/>
            <person name="Sun C.M."/>
        </authorList>
    </citation>
    <scope>NUCLEOTIDE SEQUENCE [LARGE SCALE GENOMIC DNA]</scope>
    <source>
        <strain evidence="5">zrk29</strain>
    </source>
</reference>
<comment type="similarity">
    <text evidence="1">Belongs to the DnaB/DnaD family.</text>
</comment>
<dbReference type="Proteomes" id="UP000512167">
    <property type="component" value="Chromosome"/>
</dbReference>
<accession>A0A7L6N2A8</accession>
<evidence type="ECO:0008006" key="6">
    <source>
        <dbReference type="Google" id="ProtNLM"/>
    </source>
</evidence>
<keyword evidence="5" id="KW-1185">Reference proteome</keyword>
<dbReference type="AlphaFoldDB" id="A0A7L6N2A8"/>
<evidence type="ECO:0000313" key="5">
    <source>
        <dbReference type="Proteomes" id="UP000512167"/>
    </source>
</evidence>
<feature type="domain" description="Replicative helicase loading/DNA remodeling protein DnaB N-terminal winged helix" evidence="3">
    <location>
        <begin position="5"/>
        <end position="252"/>
    </location>
</feature>
<evidence type="ECO:0000259" key="2">
    <source>
        <dbReference type="Pfam" id="PF07261"/>
    </source>
</evidence>
<dbReference type="RefSeq" id="WP_312031823.1">
    <property type="nucleotide sequence ID" value="NZ_CP051151.1"/>
</dbReference>
<dbReference type="KEGG" id="tbk:HF295_00180"/>
<dbReference type="EMBL" id="CP051151">
    <property type="protein sequence ID" value="QLY39357.1"/>
    <property type="molecule type" value="Genomic_DNA"/>
</dbReference>
<organism evidence="4 5">
    <name type="scientific">Hujiaoplasma nucleasis</name>
    <dbReference type="NCBI Taxonomy" id="2725268"/>
    <lineage>
        <taxon>Bacteria</taxon>
        <taxon>Bacillati</taxon>
        <taxon>Mycoplasmatota</taxon>
        <taxon>Mollicutes</taxon>
        <taxon>Candidatus Izemoplasmatales</taxon>
        <taxon>Hujiaoplasmataceae</taxon>
        <taxon>Hujiaoplasma</taxon>
    </lineage>
</organism>
<evidence type="ECO:0000256" key="1">
    <source>
        <dbReference type="ARBA" id="ARBA00093462"/>
    </source>
</evidence>
<evidence type="ECO:0000313" key="4">
    <source>
        <dbReference type="EMBL" id="QLY39357.1"/>
    </source>
</evidence>